<keyword evidence="2" id="KW-0732">Signal</keyword>
<feature type="signal peptide" evidence="2">
    <location>
        <begin position="1"/>
        <end position="16"/>
    </location>
</feature>
<sequence length="264" mass="26869">MKSIAALAALVATSAAQNMTMSNSAVTYVPRTCTGNYTQGRDEVYYTVPYTYDQVMSIIGNYSNLTWSGSPENSVSLNGTDNTVGTARTYDIAGAHVIETILEYSKPPSPGPYNEVHNTALLNVPSAGNVSFYIPFDGTVVSSVCDGKASAFNFTAVYCATNASVAGEVLHMLHLGDAVTVGKFLGGKNFTSCEALGSNATGPMNQTASFPSAANATANGTTGEGATVTTSGGGASTSSSAADVRYGGGLVGGAMLVIAGLMVL</sequence>
<dbReference type="EMBL" id="JABCIY010000001">
    <property type="protein sequence ID" value="KAF7198485.1"/>
    <property type="molecule type" value="Genomic_DNA"/>
</dbReference>
<comment type="caution">
    <text evidence="3">The sequence shown here is derived from an EMBL/GenBank/DDBJ whole genome shotgun (WGS) entry which is preliminary data.</text>
</comment>
<evidence type="ECO:0000313" key="3">
    <source>
        <dbReference type="EMBL" id="KAF7198485.1"/>
    </source>
</evidence>
<accession>A0A8H6VTR3</accession>
<dbReference type="Proteomes" id="UP000660729">
    <property type="component" value="Unassembled WGS sequence"/>
</dbReference>
<organism evidence="3 4">
    <name type="scientific">Pseudocercospora fuligena</name>
    <dbReference type="NCBI Taxonomy" id="685502"/>
    <lineage>
        <taxon>Eukaryota</taxon>
        <taxon>Fungi</taxon>
        <taxon>Dikarya</taxon>
        <taxon>Ascomycota</taxon>
        <taxon>Pezizomycotina</taxon>
        <taxon>Dothideomycetes</taxon>
        <taxon>Dothideomycetidae</taxon>
        <taxon>Mycosphaerellales</taxon>
        <taxon>Mycosphaerellaceae</taxon>
        <taxon>Pseudocercospora</taxon>
    </lineage>
</organism>
<dbReference type="AlphaFoldDB" id="A0A8H6VTR3"/>
<evidence type="ECO:0000256" key="1">
    <source>
        <dbReference type="SAM" id="MobiDB-lite"/>
    </source>
</evidence>
<dbReference type="OrthoDB" id="5421637at2759"/>
<reference evidence="3" key="1">
    <citation type="submission" date="2020-04" db="EMBL/GenBank/DDBJ databases">
        <title>Draft genome resource of the tomato pathogen Pseudocercospora fuligena.</title>
        <authorList>
            <person name="Zaccaron A."/>
        </authorList>
    </citation>
    <scope>NUCLEOTIDE SEQUENCE</scope>
    <source>
        <strain evidence="3">PF001</strain>
    </source>
</reference>
<gene>
    <name evidence="3" type="ORF">HII31_00224</name>
</gene>
<feature type="compositionally biased region" description="Low complexity" evidence="1">
    <location>
        <begin position="212"/>
        <end position="240"/>
    </location>
</feature>
<feature type="region of interest" description="Disordered" evidence="1">
    <location>
        <begin position="207"/>
        <end position="240"/>
    </location>
</feature>
<evidence type="ECO:0000256" key="2">
    <source>
        <dbReference type="SAM" id="SignalP"/>
    </source>
</evidence>
<feature type="chain" id="PRO_5034933058" evidence="2">
    <location>
        <begin position="17"/>
        <end position="264"/>
    </location>
</feature>
<proteinExistence type="predicted"/>
<keyword evidence="4" id="KW-1185">Reference proteome</keyword>
<name>A0A8H6VTR3_9PEZI</name>
<evidence type="ECO:0000313" key="4">
    <source>
        <dbReference type="Proteomes" id="UP000660729"/>
    </source>
</evidence>
<protein>
    <submittedName>
        <fullName evidence="3">Uncharacterized protein</fullName>
    </submittedName>
</protein>